<accession>A0ABV2FEZ8</accession>
<evidence type="ECO:0000313" key="7">
    <source>
        <dbReference type="EMBL" id="MET3557137.1"/>
    </source>
</evidence>
<keyword evidence="8" id="KW-1185">Reference proteome</keyword>
<dbReference type="Gene3D" id="3.40.1010.10">
    <property type="entry name" value="Cobalt-precorrin-4 Transmethylase, Domain 1"/>
    <property type="match status" value="1"/>
</dbReference>
<keyword evidence="3 7" id="KW-0489">Methyltransferase</keyword>
<dbReference type="InterPro" id="IPR000878">
    <property type="entry name" value="4pyrrol_Mease"/>
</dbReference>
<dbReference type="InterPro" id="IPR012818">
    <property type="entry name" value="CbiE"/>
</dbReference>
<evidence type="ECO:0000256" key="4">
    <source>
        <dbReference type="ARBA" id="ARBA00022679"/>
    </source>
</evidence>
<dbReference type="Pfam" id="PF00590">
    <property type="entry name" value="TP_methylase"/>
    <property type="match status" value="1"/>
</dbReference>
<dbReference type="EMBL" id="JBEPLO010000002">
    <property type="protein sequence ID" value="MET3557137.1"/>
    <property type="molecule type" value="Genomic_DNA"/>
</dbReference>
<dbReference type="CDD" id="cd11644">
    <property type="entry name" value="Precorrin-6Y-MT"/>
    <property type="match status" value="1"/>
</dbReference>
<dbReference type="InterPro" id="IPR035996">
    <property type="entry name" value="4pyrrol_Methylase_sf"/>
</dbReference>
<dbReference type="InterPro" id="IPR014777">
    <property type="entry name" value="4pyrrole_Mease_sub1"/>
</dbReference>
<proteinExistence type="predicted"/>
<gene>
    <name evidence="7" type="ORF">ABID29_000246</name>
</gene>
<evidence type="ECO:0000313" key="8">
    <source>
        <dbReference type="Proteomes" id="UP001549122"/>
    </source>
</evidence>
<dbReference type="RefSeq" id="WP_354363837.1">
    <property type="nucleotide sequence ID" value="NZ_JBEPLO010000002.1"/>
</dbReference>
<dbReference type="Proteomes" id="UP001549122">
    <property type="component" value="Unassembled WGS sequence"/>
</dbReference>
<keyword evidence="4 7" id="KW-0808">Transferase</keyword>
<dbReference type="InterPro" id="IPR014776">
    <property type="entry name" value="4pyrrole_Mease_sub2"/>
</dbReference>
<name>A0ABV2FEZ8_9STRE</name>
<dbReference type="Gene3D" id="3.30.950.10">
    <property type="entry name" value="Methyltransferase, Cobalt-precorrin-4 Transmethylase, Domain 2"/>
    <property type="match status" value="1"/>
</dbReference>
<dbReference type="PANTHER" id="PTHR43182">
    <property type="entry name" value="COBALT-PRECORRIN-6B C(15)-METHYLTRANSFERASE (DECARBOXYLATING)"/>
    <property type="match status" value="1"/>
</dbReference>
<comment type="pathway">
    <text evidence="1">Cofactor biosynthesis; adenosylcobalamin biosynthesis.</text>
</comment>
<dbReference type="PANTHER" id="PTHR43182:SF1">
    <property type="entry name" value="COBALT-PRECORRIN-7 C(5)-METHYLTRANSFERASE"/>
    <property type="match status" value="1"/>
</dbReference>
<evidence type="ECO:0000259" key="6">
    <source>
        <dbReference type="Pfam" id="PF00590"/>
    </source>
</evidence>
<keyword evidence="5" id="KW-0949">S-adenosyl-L-methionine</keyword>
<feature type="domain" description="Tetrapyrrole methylase" evidence="6">
    <location>
        <begin position="3"/>
        <end position="187"/>
    </location>
</feature>
<evidence type="ECO:0000256" key="3">
    <source>
        <dbReference type="ARBA" id="ARBA00022603"/>
    </source>
</evidence>
<dbReference type="InterPro" id="IPR050714">
    <property type="entry name" value="Cobalamin_biosynth_MTase"/>
</dbReference>
<protein>
    <submittedName>
        <fullName evidence="7">Cobalt-precorrin-7 (C5)-methyltransferase</fullName>
        <ecNumber evidence="7">2.1.1.289</ecNumber>
    </submittedName>
</protein>
<keyword evidence="2" id="KW-0169">Cobalamin biosynthesis</keyword>
<dbReference type="NCBIfam" id="TIGR02467">
    <property type="entry name" value="CbiE"/>
    <property type="match status" value="1"/>
</dbReference>
<dbReference type="NCBIfam" id="NF004456">
    <property type="entry name" value="PRK05787.1-4"/>
    <property type="match status" value="1"/>
</dbReference>
<dbReference type="EC" id="2.1.1.289" evidence="7"/>
<organism evidence="7 8">
    <name type="scientific">Streptococcus rupicaprae</name>
    <dbReference type="NCBI Taxonomy" id="759619"/>
    <lineage>
        <taxon>Bacteria</taxon>
        <taxon>Bacillati</taxon>
        <taxon>Bacillota</taxon>
        <taxon>Bacilli</taxon>
        <taxon>Lactobacillales</taxon>
        <taxon>Streptococcaceae</taxon>
        <taxon>Streptococcus</taxon>
    </lineage>
</organism>
<dbReference type="GO" id="GO:0008168">
    <property type="term" value="F:methyltransferase activity"/>
    <property type="evidence" value="ECO:0007669"/>
    <property type="project" value="UniProtKB-KW"/>
</dbReference>
<comment type="caution">
    <text evidence="7">The sequence shown here is derived from an EMBL/GenBank/DDBJ whole genome shotgun (WGS) entry which is preliminary data.</text>
</comment>
<sequence length="204" mass="22576">MDMIHVVGIGPGDARFCLVGQEAICAQADVVLGSERHLDVLPAAYRDKGKVAPKKLAELDQLLRCYPEETQIVYLVSGDPLIYGLGKWLSEKFPGRVAIQPGISAMQYLASKVCLPMNDAYLTSSHAKVPNFDLIMSLPKVFMVTDQQVGPYQIAQEAVKRGYRKTIIIGEQLSYDDERISILSAQEVEDRAYEMNVVVVLDEG</sequence>
<evidence type="ECO:0000256" key="5">
    <source>
        <dbReference type="ARBA" id="ARBA00022691"/>
    </source>
</evidence>
<reference evidence="7 8" key="1">
    <citation type="submission" date="2024-06" db="EMBL/GenBank/DDBJ databases">
        <title>Genomic Encyclopedia of Type Strains, Phase IV (KMG-IV): sequencing the most valuable type-strain genomes for metagenomic binning, comparative biology and taxonomic classification.</title>
        <authorList>
            <person name="Goeker M."/>
        </authorList>
    </citation>
    <scope>NUCLEOTIDE SEQUENCE [LARGE SCALE GENOMIC DNA]</scope>
    <source>
        <strain evidence="7 8">DSM 28303</strain>
    </source>
</reference>
<evidence type="ECO:0000256" key="1">
    <source>
        <dbReference type="ARBA" id="ARBA00004953"/>
    </source>
</evidence>
<evidence type="ECO:0000256" key="2">
    <source>
        <dbReference type="ARBA" id="ARBA00022573"/>
    </source>
</evidence>
<dbReference type="SUPFAM" id="SSF53790">
    <property type="entry name" value="Tetrapyrrole methylase"/>
    <property type="match status" value="1"/>
</dbReference>
<dbReference type="GO" id="GO:0032259">
    <property type="term" value="P:methylation"/>
    <property type="evidence" value="ECO:0007669"/>
    <property type="project" value="UniProtKB-KW"/>
</dbReference>